<dbReference type="NCBIfam" id="NF004489">
    <property type="entry name" value="PRK05819.1"/>
    <property type="match status" value="1"/>
</dbReference>
<keyword evidence="8" id="KW-1185">Reference proteome</keyword>
<dbReference type="RefSeq" id="WP_106771063.1">
    <property type="nucleotide sequence ID" value="NZ_PXYK01000004.1"/>
</dbReference>
<dbReference type="EMBL" id="PXYK01000004">
    <property type="protein sequence ID" value="PSJ64319.1"/>
    <property type="molecule type" value="Genomic_DNA"/>
</dbReference>
<dbReference type="GO" id="GO:0005829">
    <property type="term" value="C:cytosol"/>
    <property type="evidence" value="ECO:0007669"/>
    <property type="project" value="TreeGrafter"/>
</dbReference>
<dbReference type="Pfam" id="PF01048">
    <property type="entry name" value="PNP_UDP_1"/>
    <property type="match status" value="1"/>
</dbReference>
<evidence type="ECO:0000256" key="5">
    <source>
        <dbReference type="ARBA" id="ARBA00048447"/>
    </source>
</evidence>
<organism evidence="7 8">
    <name type="scientific">Kumtagia ephedrae</name>
    <dbReference type="NCBI Taxonomy" id="2116701"/>
    <lineage>
        <taxon>Bacteria</taxon>
        <taxon>Pseudomonadati</taxon>
        <taxon>Pseudomonadota</taxon>
        <taxon>Alphaproteobacteria</taxon>
        <taxon>Hyphomicrobiales</taxon>
        <taxon>Phyllobacteriaceae</taxon>
        <taxon>Kumtagia</taxon>
    </lineage>
</organism>
<feature type="domain" description="Nucleoside phosphorylase" evidence="6">
    <location>
        <begin position="16"/>
        <end position="217"/>
    </location>
</feature>
<evidence type="ECO:0000256" key="1">
    <source>
        <dbReference type="ARBA" id="ARBA00011888"/>
    </source>
</evidence>
<name>A0A2P7SPA4_9HYPH</name>
<dbReference type="InterPro" id="IPR000845">
    <property type="entry name" value="Nucleoside_phosphorylase_d"/>
</dbReference>
<dbReference type="Proteomes" id="UP000241229">
    <property type="component" value="Unassembled WGS sequence"/>
</dbReference>
<dbReference type="SUPFAM" id="SSF53167">
    <property type="entry name" value="Purine and uridine phosphorylases"/>
    <property type="match status" value="1"/>
</dbReference>
<dbReference type="InterPro" id="IPR035994">
    <property type="entry name" value="Nucleoside_phosphorylase_sf"/>
</dbReference>
<evidence type="ECO:0000256" key="3">
    <source>
        <dbReference type="ARBA" id="ARBA00022676"/>
    </source>
</evidence>
<evidence type="ECO:0000259" key="6">
    <source>
        <dbReference type="Pfam" id="PF01048"/>
    </source>
</evidence>
<dbReference type="AlphaFoldDB" id="A0A2P7SPA4"/>
<protein>
    <recommendedName>
        <fullName evidence="2">Uridine phosphorylase</fullName>
        <ecNumber evidence="1">2.4.2.3</ecNumber>
    </recommendedName>
</protein>
<gene>
    <name evidence="7" type="ORF">C7I84_05010</name>
</gene>
<comment type="caution">
    <text evidence="7">The sequence shown here is derived from an EMBL/GenBank/DDBJ whole genome shotgun (WGS) entry which is preliminary data.</text>
</comment>
<dbReference type="InterPro" id="IPR004402">
    <property type="entry name" value="DeoD-type"/>
</dbReference>
<dbReference type="CDD" id="cd09006">
    <property type="entry name" value="PNP_EcPNPI-like"/>
    <property type="match status" value="1"/>
</dbReference>
<dbReference type="EC" id="2.4.2.3" evidence="1"/>
<evidence type="ECO:0000313" key="7">
    <source>
        <dbReference type="EMBL" id="PSJ64319.1"/>
    </source>
</evidence>
<sequence>MTPHNEALPGDFAETVLIPGDPLRAEWIAATFLEAPRCVNRVRGTFGFTGLYRGKQVSVQATGMGRPSFTIYVHELVAVYGVRTIIRVGSCGALTLGTPLREVFIAESAVMDTDVGASRHVGTPDPDLFRRAVEAATTQSIGFHVGPMVSSDVFYHPEPETRFDLPVSKGITAVDMETANLFALSQSLGFRALSVCTLVDSLVTGEETALSERHELFRGSALVALETARTAG</sequence>
<dbReference type="GO" id="GO:0006152">
    <property type="term" value="P:purine nucleoside catabolic process"/>
    <property type="evidence" value="ECO:0007669"/>
    <property type="project" value="TreeGrafter"/>
</dbReference>
<dbReference type="PANTHER" id="PTHR43691:SF11">
    <property type="entry name" value="FI09636P-RELATED"/>
    <property type="match status" value="1"/>
</dbReference>
<dbReference type="GO" id="GO:0004731">
    <property type="term" value="F:purine-nucleoside phosphorylase activity"/>
    <property type="evidence" value="ECO:0007669"/>
    <property type="project" value="InterPro"/>
</dbReference>
<keyword evidence="3" id="KW-0328">Glycosyltransferase</keyword>
<reference evidence="7 8" key="1">
    <citation type="submission" date="2018-03" db="EMBL/GenBank/DDBJ databases">
        <title>The draft genome of Mesorhizobium sp. 6GN-30.</title>
        <authorList>
            <person name="Liu L."/>
            <person name="Li L."/>
            <person name="Wang T."/>
            <person name="Zhang X."/>
            <person name="Liang L."/>
        </authorList>
    </citation>
    <scope>NUCLEOTIDE SEQUENCE [LARGE SCALE GENOMIC DNA]</scope>
    <source>
        <strain evidence="7 8">6GN30</strain>
    </source>
</reference>
<dbReference type="OrthoDB" id="9782889at2"/>
<proteinExistence type="predicted"/>
<evidence type="ECO:0000313" key="8">
    <source>
        <dbReference type="Proteomes" id="UP000241229"/>
    </source>
</evidence>
<dbReference type="Gene3D" id="3.40.50.1580">
    <property type="entry name" value="Nucleoside phosphorylase domain"/>
    <property type="match status" value="1"/>
</dbReference>
<accession>A0A2P7SPA4</accession>
<evidence type="ECO:0000256" key="2">
    <source>
        <dbReference type="ARBA" id="ARBA00021980"/>
    </source>
</evidence>
<dbReference type="PANTHER" id="PTHR43691">
    <property type="entry name" value="URIDINE PHOSPHORYLASE"/>
    <property type="match status" value="1"/>
</dbReference>
<evidence type="ECO:0000256" key="4">
    <source>
        <dbReference type="ARBA" id="ARBA00022679"/>
    </source>
</evidence>
<keyword evidence="4" id="KW-0808">Transferase</keyword>
<dbReference type="GO" id="GO:0004850">
    <property type="term" value="F:uridine phosphorylase activity"/>
    <property type="evidence" value="ECO:0007669"/>
    <property type="project" value="UniProtKB-EC"/>
</dbReference>
<comment type="catalytic activity">
    <reaction evidence="5">
        <text>uridine + phosphate = alpha-D-ribose 1-phosphate + uracil</text>
        <dbReference type="Rhea" id="RHEA:24388"/>
        <dbReference type="ChEBI" id="CHEBI:16704"/>
        <dbReference type="ChEBI" id="CHEBI:17568"/>
        <dbReference type="ChEBI" id="CHEBI:43474"/>
        <dbReference type="ChEBI" id="CHEBI:57720"/>
        <dbReference type="EC" id="2.4.2.3"/>
    </reaction>
</comment>